<dbReference type="SUPFAM" id="SSF51905">
    <property type="entry name" value="FAD/NAD(P)-binding domain"/>
    <property type="match status" value="1"/>
</dbReference>
<dbReference type="PANTHER" id="PTHR13847:SF287">
    <property type="entry name" value="FAD-DEPENDENT OXIDOREDUCTASE DOMAIN-CONTAINING PROTEIN 1"/>
    <property type="match status" value="1"/>
</dbReference>
<dbReference type="eggNOG" id="COG0665">
    <property type="taxonomic scope" value="Bacteria"/>
</dbReference>
<accession>S5YH83</accession>
<dbReference type="GO" id="GO:0016491">
    <property type="term" value="F:oxidoreductase activity"/>
    <property type="evidence" value="ECO:0007669"/>
    <property type="project" value="UniProtKB-KW"/>
</dbReference>
<dbReference type="OrthoDB" id="9815989at2"/>
<name>S5YH83_PARAH</name>
<dbReference type="InterPro" id="IPR036188">
    <property type="entry name" value="FAD/NAD-bd_sf"/>
</dbReference>
<dbReference type="Gene3D" id="3.30.9.10">
    <property type="entry name" value="D-Amino Acid Oxidase, subunit A, domain 2"/>
    <property type="match status" value="1"/>
</dbReference>
<dbReference type="EMBL" id="CP006652">
    <property type="protein sequence ID" value="AGT10828.1"/>
    <property type="molecule type" value="Genomic_DNA"/>
</dbReference>
<sequence>MRPDFLVIGAGISGLMSAIHLVESGARVALVDSGENAGTWANAGSLHVQMQSRFMRLYPDQVPQVEASLPLYAAAAEEWIALDARHGSFELVRKGGLMVAEGAAQLAFLEKKARREEELGLSVEILDRAQLDQIAPFLGDQIVGAEICHNEGKLNPLIANAKLRAYAASLGLTILTDRVLSLEDHGSHICAIGAAGRYEAAEVIVAAAWGAGEVVAGLGVNIPSKPEPLHMNITEAAAPRIGHLIQHAERSITLKQLSQGQIVIGGGWAAEDRGRGMPPGVLAGSFLGNVGLAAQLVPSLGGLRVIRTWAGMNTTIDGASVIGRLPRHPRIITALPGDAGYTLGPLVARMAVAIATGQTPPQDAAPYSPARFAI</sequence>
<gene>
    <name evidence="3" type="ORF">JCM7686_pAMI4p137</name>
</gene>
<geneLocation type="plasmid" evidence="3 4">
    <name>pAMI4</name>
</geneLocation>
<dbReference type="EC" id="1.4.99.1" evidence="3"/>
<dbReference type="InterPro" id="IPR006076">
    <property type="entry name" value="FAD-dep_OxRdtase"/>
</dbReference>
<evidence type="ECO:0000313" key="4">
    <source>
        <dbReference type="Proteomes" id="UP000015480"/>
    </source>
</evidence>
<keyword evidence="3" id="KW-0614">Plasmid</keyword>
<dbReference type="Pfam" id="PF01266">
    <property type="entry name" value="DAO"/>
    <property type="match status" value="1"/>
</dbReference>
<protein>
    <submittedName>
        <fullName evidence="3">D-amino acid dehydrogenase, small subunit</fullName>
        <ecNumber evidence="3">1.4.99.1</ecNumber>
    </submittedName>
</protein>
<dbReference type="PANTHER" id="PTHR13847">
    <property type="entry name" value="SARCOSINE DEHYDROGENASE-RELATED"/>
    <property type="match status" value="1"/>
</dbReference>
<feature type="domain" description="FAD dependent oxidoreductase" evidence="2">
    <location>
        <begin position="4"/>
        <end position="352"/>
    </location>
</feature>
<proteinExistence type="predicted"/>
<dbReference type="PATRIC" id="fig|1367847.3.peg.3767"/>
<dbReference type="Proteomes" id="UP000015480">
    <property type="component" value="Plasmid pAMI4"/>
</dbReference>
<organism evidence="3 4">
    <name type="scientific">Paracoccus aminophilus JCM 7686</name>
    <dbReference type="NCBI Taxonomy" id="1367847"/>
    <lineage>
        <taxon>Bacteria</taxon>
        <taxon>Pseudomonadati</taxon>
        <taxon>Pseudomonadota</taxon>
        <taxon>Alphaproteobacteria</taxon>
        <taxon>Rhodobacterales</taxon>
        <taxon>Paracoccaceae</taxon>
        <taxon>Paracoccus</taxon>
    </lineage>
</organism>
<dbReference type="Gene3D" id="3.50.50.60">
    <property type="entry name" value="FAD/NAD(P)-binding domain"/>
    <property type="match status" value="1"/>
</dbReference>
<keyword evidence="4" id="KW-1185">Reference proteome</keyword>
<dbReference type="HOGENOM" id="CLU_007884_4_3_5"/>
<dbReference type="GO" id="GO:0005737">
    <property type="term" value="C:cytoplasm"/>
    <property type="evidence" value="ECO:0007669"/>
    <property type="project" value="TreeGrafter"/>
</dbReference>
<reference evidence="3 4" key="1">
    <citation type="journal article" date="2014" name="BMC Genomics">
        <title>Architecture and functions of a multipartite genome of the methylotrophic bacterium Paracoccus aminophilus JCM 7686, containing primary and secondary chromids.</title>
        <authorList>
            <person name="Dziewit L."/>
            <person name="Czarnecki J."/>
            <person name="Wibberg D."/>
            <person name="Radlinska M."/>
            <person name="Mrozek P."/>
            <person name="Szymczak M."/>
            <person name="Schluter A."/>
            <person name="Puhler A."/>
            <person name="Bartosik D."/>
        </authorList>
    </citation>
    <scope>NUCLEOTIDE SEQUENCE [LARGE SCALE GENOMIC DNA]</scope>
    <source>
        <strain evidence="3">JCM 7686</strain>
        <plasmid evidence="4">Plasmid pAMI4</plasmid>
    </source>
</reference>
<evidence type="ECO:0000256" key="1">
    <source>
        <dbReference type="ARBA" id="ARBA00023002"/>
    </source>
</evidence>
<dbReference type="KEGG" id="pami:JCM7686_pAMI4p137"/>
<evidence type="ECO:0000313" key="3">
    <source>
        <dbReference type="EMBL" id="AGT10828.1"/>
    </source>
</evidence>
<evidence type="ECO:0000259" key="2">
    <source>
        <dbReference type="Pfam" id="PF01266"/>
    </source>
</evidence>
<keyword evidence="1 3" id="KW-0560">Oxidoreductase</keyword>
<dbReference type="AlphaFoldDB" id="S5YH83"/>
<dbReference type="RefSeq" id="WP_020952313.1">
    <property type="nucleotide sequence ID" value="NC_022049.1"/>
</dbReference>